<gene>
    <name evidence="9" type="primary">sigM</name>
    <name evidence="9" type="ORF">F7O44_12410</name>
</gene>
<proteinExistence type="inferred from homology"/>
<dbReference type="SUPFAM" id="SSF88659">
    <property type="entry name" value="Sigma3 and sigma4 domains of RNA polymerase sigma factors"/>
    <property type="match status" value="1"/>
</dbReference>
<evidence type="ECO:0000256" key="2">
    <source>
        <dbReference type="ARBA" id="ARBA00023015"/>
    </source>
</evidence>
<dbReference type="PANTHER" id="PTHR43133:SF50">
    <property type="entry name" value="ECF RNA POLYMERASE SIGMA FACTOR SIGM"/>
    <property type="match status" value="1"/>
</dbReference>
<dbReference type="SUPFAM" id="SSF88946">
    <property type="entry name" value="Sigma2 domain of RNA polymerase sigma factors"/>
    <property type="match status" value="1"/>
</dbReference>
<dbReference type="Pfam" id="PF08281">
    <property type="entry name" value="Sigma70_r4_2"/>
    <property type="match status" value="1"/>
</dbReference>
<dbReference type="InterPro" id="IPR007627">
    <property type="entry name" value="RNA_pol_sigma70_r2"/>
</dbReference>
<comment type="caution">
    <text evidence="9">The sequence shown here is derived from an EMBL/GenBank/DDBJ whole genome shotgun (WGS) entry which is preliminary data.</text>
</comment>
<keyword evidence="3" id="KW-0731">Sigma factor</keyword>
<dbReference type="InterPro" id="IPR036388">
    <property type="entry name" value="WH-like_DNA-bd_sf"/>
</dbReference>
<organism evidence="9 10">
    <name type="scientific">Phytoactinopolyspora mesophila</name>
    <dbReference type="NCBI Taxonomy" id="2650750"/>
    <lineage>
        <taxon>Bacteria</taxon>
        <taxon>Bacillati</taxon>
        <taxon>Actinomycetota</taxon>
        <taxon>Actinomycetes</taxon>
        <taxon>Jiangellales</taxon>
        <taxon>Jiangellaceae</taxon>
        <taxon>Phytoactinopolyspora</taxon>
    </lineage>
</organism>
<feature type="domain" description="RNA polymerase sigma-70 region 2" evidence="7">
    <location>
        <begin position="31"/>
        <end position="97"/>
    </location>
</feature>
<dbReference type="CDD" id="cd06171">
    <property type="entry name" value="Sigma70_r4"/>
    <property type="match status" value="1"/>
</dbReference>
<evidence type="ECO:0000256" key="4">
    <source>
        <dbReference type="ARBA" id="ARBA00023125"/>
    </source>
</evidence>
<dbReference type="Pfam" id="PF04542">
    <property type="entry name" value="Sigma70_r2"/>
    <property type="match status" value="1"/>
</dbReference>
<keyword evidence="10" id="KW-1185">Reference proteome</keyword>
<dbReference type="AlphaFoldDB" id="A0A7K3M3K1"/>
<dbReference type="InterPro" id="IPR013249">
    <property type="entry name" value="RNA_pol_sigma70_r4_t2"/>
</dbReference>
<evidence type="ECO:0000256" key="6">
    <source>
        <dbReference type="SAM" id="MobiDB-lite"/>
    </source>
</evidence>
<name>A0A7K3M3K1_9ACTN</name>
<dbReference type="Gene3D" id="1.10.10.10">
    <property type="entry name" value="Winged helix-like DNA-binding domain superfamily/Winged helix DNA-binding domain"/>
    <property type="match status" value="1"/>
</dbReference>
<dbReference type="GO" id="GO:0003677">
    <property type="term" value="F:DNA binding"/>
    <property type="evidence" value="ECO:0007669"/>
    <property type="project" value="UniProtKB-KW"/>
</dbReference>
<dbReference type="GO" id="GO:0016987">
    <property type="term" value="F:sigma factor activity"/>
    <property type="evidence" value="ECO:0007669"/>
    <property type="project" value="UniProtKB-KW"/>
</dbReference>
<keyword evidence="4" id="KW-0238">DNA-binding</keyword>
<keyword evidence="2" id="KW-0805">Transcription regulation</keyword>
<feature type="compositionally biased region" description="Polar residues" evidence="6">
    <location>
        <begin position="190"/>
        <end position="202"/>
    </location>
</feature>
<dbReference type="NCBIfam" id="NF007225">
    <property type="entry name" value="PRK09643.1"/>
    <property type="match status" value="1"/>
</dbReference>
<evidence type="ECO:0000256" key="1">
    <source>
        <dbReference type="ARBA" id="ARBA00010641"/>
    </source>
</evidence>
<dbReference type="InterPro" id="IPR013324">
    <property type="entry name" value="RNA_pol_sigma_r3/r4-like"/>
</dbReference>
<dbReference type="InterPro" id="IPR013325">
    <property type="entry name" value="RNA_pol_sigma_r2"/>
</dbReference>
<accession>A0A7K3M3K1</accession>
<keyword evidence="5" id="KW-0804">Transcription</keyword>
<feature type="domain" description="RNA polymerase sigma factor 70 region 4 type 2" evidence="8">
    <location>
        <begin position="132"/>
        <end position="184"/>
    </location>
</feature>
<evidence type="ECO:0000313" key="9">
    <source>
        <dbReference type="EMBL" id="NDL57879.1"/>
    </source>
</evidence>
<dbReference type="NCBIfam" id="TIGR02937">
    <property type="entry name" value="sigma70-ECF"/>
    <property type="match status" value="1"/>
</dbReference>
<sequence length="220" mass="23497">MTGGPSGYQDADDGELLRRHVGGEHEAFGELVRRHQDRLWAVALRTLGNPEDAADALQDALVNAFRRASSFRAESAVTTWLHRVVVNACLDRIRHTAARPSDPVAFDGTENPVLTAAAGAGGDPAEHAPLRLDLQAALASLPDEQRVPLVLVDVEGYRVAEVAEMLSLPVGTIKSRCARGRARLLPLLTQGESSQPRGNQADNPRVPPAATSEPGGGDRR</sequence>
<protein>
    <submittedName>
        <fullName evidence="9">RNA polymerase sigma factor SigM</fullName>
    </submittedName>
</protein>
<evidence type="ECO:0000259" key="8">
    <source>
        <dbReference type="Pfam" id="PF08281"/>
    </source>
</evidence>
<dbReference type="EMBL" id="WLZY01000004">
    <property type="protein sequence ID" value="NDL57879.1"/>
    <property type="molecule type" value="Genomic_DNA"/>
</dbReference>
<dbReference type="GO" id="GO:0006352">
    <property type="term" value="P:DNA-templated transcription initiation"/>
    <property type="evidence" value="ECO:0007669"/>
    <property type="project" value="InterPro"/>
</dbReference>
<dbReference type="InterPro" id="IPR014284">
    <property type="entry name" value="RNA_pol_sigma-70_dom"/>
</dbReference>
<feature type="region of interest" description="Disordered" evidence="6">
    <location>
        <begin position="187"/>
        <end position="220"/>
    </location>
</feature>
<comment type="similarity">
    <text evidence="1">Belongs to the sigma-70 factor family. ECF subfamily.</text>
</comment>
<evidence type="ECO:0000256" key="3">
    <source>
        <dbReference type="ARBA" id="ARBA00023082"/>
    </source>
</evidence>
<dbReference type="Gene3D" id="1.10.1740.10">
    <property type="match status" value="1"/>
</dbReference>
<dbReference type="InterPro" id="IPR039425">
    <property type="entry name" value="RNA_pol_sigma-70-like"/>
</dbReference>
<dbReference type="RefSeq" id="WP_162450597.1">
    <property type="nucleotide sequence ID" value="NZ_WLZY01000004.1"/>
</dbReference>
<evidence type="ECO:0000259" key="7">
    <source>
        <dbReference type="Pfam" id="PF04542"/>
    </source>
</evidence>
<dbReference type="Proteomes" id="UP000460435">
    <property type="component" value="Unassembled WGS sequence"/>
</dbReference>
<reference evidence="9 10" key="1">
    <citation type="submission" date="2019-11" db="EMBL/GenBank/DDBJ databases">
        <authorList>
            <person name="Li X.-J."/>
            <person name="Feng X.-M."/>
        </authorList>
    </citation>
    <scope>NUCLEOTIDE SEQUENCE [LARGE SCALE GENOMIC DNA]</scope>
    <source>
        <strain evidence="9 10">XMNu-373</strain>
    </source>
</reference>
<evidence type="ECO:0000313" key="10">
    <source>
        <dbReference type="Proteomes" id="UP000460435"/>
    </source>
</evidence>
<dbReference type="PANTHER" id="PTHR43133">
    <property type="entry name" value="RNA POLYMERASE ECF-TYPE SIGMA FACTO"/>
    <property type="match status" value="1"/>
</dbReference>
<evidence type="ECO:0000256" key="5">
    <source>
        <dbReference type="ARBA" id="ARBA00023163"/>
    </source>
</evidence>